<organism evidence="2">
    <name type="scientific">Notodromas monacha</name>
    <dbReference type="NCBI Taxonomy" id="399045"/>
    <lineage>
        <taxon>Eukaryota</taxon>
        <taxon>Metazoa</taxon>
        <taxon>Ecdysozoa</taxon>
        <taxon>Arthropoda</taxon>
        <taxon>Crustacea</taxon>
        <taxon>Oligostraca</taxon>
        <taxon>Ostracoda</taxon>
        <taxon>Podocopa</taxon>
        <taxon>Podocopida</taxon>
        <taxon>Cypridocopina</taxon>
        <taxon>Cypridoidea</taxon>
        <taxon>Cyprididae</taxon>
        <taxon>Notodromas</taxon>
    </lineage>
</organism>
<feature type="chain" id="PRO_5036210888" evidence="1">
    <location>
        <begin position="26"/>
        <end position="95"/>
    </location>
</feature>
<proteinExistence type="predicted"/>
<gene>
    <name evidence="2" type="ORF">NMOB1V02_LOCUS13459</name>
</gene>
<name>A0A7R9GKI1_9CRUS</name>
<evidence type="ECO:0000313" key="2">
    <source>
        <dbReference type="EMBL" id="CAD7285857.1"/>
    </source>
</evidence>
<evidence type="ECO:0000313" key="3">
    <source>
        <dbReference type="Proteomes" id="UP000678499"/>
    </source>
</evidence>
<dbReference type="OrthoDB" id="291007at2759"/>
<dbReference type="EMBL" id="OA907875">
    <property type="protein sequence ID" value="CAD7285857.1"/>
    <property type="molecule type" value="Genomic_DNA"/>
</dbReference>
<keyword evidence="1" id="KW-0732">Signal</keyword>
<keyword evidence="3" id="KW-1185">Reference proteome</keyword>
<dbReference type="AlphaFoldDB" id="A0A7R9GKI1"/>
<dbReference type="EMBL" id="CAJPEX010025838">
    <property type="protein sequence ID" value="CAG0926009.1"/>
    <property type="molecule type" value="Genomic_DNA"/>
</dbReference>
<protein>
    <submittedName>
        <fullName evidence="2">Uncharacterized protein</fullName>
    </submittedName>
</protein>
<evidence type="ECO:0000256" key="1">
    <source>
        <dbReference type="SAM" id="SignalP"/>
    </source>
</evidence>
<feature type="signal peptide" evidence="1">
    <location>
        <begin position="1"/>
        <end position="25"/>
    </location>
</feature>
<reference evidence="2" key="1">
    <citation type="submission" date="2020-11" db="EMBL/GenBank/DDBJ databases">
        <authorList>
            <person name="Tran Van P."/>
        </authorList>
    </citation>
    <scope>NUCLEOTIDE SEQUENCE</scope>
</reference>
<feature type="non-terminal residue" evidence="2">
    <location>
        <position position="1"/>
    </location>
</feature>
<accession>A0A7R9GKI1</accession>
<dbReference type="Proteomes" id="UP000678499">
    <property type="component" value="Unassembled WGS sequence"/>
</dbReference>
<sequence length="95" mass="11133">MAMRNCERLLVNILIILEIMHISIAMPSEYDLRHQDAEKLSQLYQNPGFFGGDMRGGMNIPESPSDEFPLMTIKETDRYKYWPHGILFYEFSSEN</sequence>